<dbReference type="Pfam" id="PF01551">
    <property type="entry name" value="Peptidase_M23"/>
    <property type="match status" value="1"/>
</dbReference>
<dbReference type="EMBL" id="SMUV01000074">
    <property type="protein sequence ID" value="TDK41308.1"/>
    <property type="molecule type" value="Genomic_DNA"/>
</dbReference>
<feature type="domain" description="M23ase beta-sheet core" evidence="2">
    <location>
        <begin position="77"/>
        <end position="179"/>
    </location>
</feature>
<comment type="caution">
    <text evidence="3">The sequence shown here is derived from an EMBL/GenBank/DDBJ whole genome shotgun (WGS) entry which is preliminary data.</text>
</comment>
<sequence length="320" mass="33079">MRAALTALCLSLAAPVAAGDFALGLPIACDPGETCHIQQYVDADPGPGAQDYRCGTLSYEGHKGTDFALTDLSAMVAGVDVLAAAPGVVTALRDGMVDGAFYQGDETAVADRECGNGVVIDHGNGWETQYCHMRRGSVRVTKGNRVARGAVLGAVGLSGKSQFPHVHLSVRRDGVVVDPFSPGQTGCGLPAGPGLWHQAPAYEPGGLLAVGFAAGMPSYDAIKAGRAAVDGLAPDAPALVLYGYAFGGQAGDVIRIVIDGPEGTVTDQSAELEKDQAQLFRAAGKHQPQGGWPVGRYNGSVQLLRDGQEIDREEVGITIE</sequence>
<feature type="signal peptide" evidence="1">
    <location>
        <begin position="1"/>
        <end position="18"/>
    </location>
</feature>
<dbReference type="SUPFAM" id="SSF51261">
    <property type="entry name" value="Duplicated hybrid motif"/>
    <property type="match status" value="1"/>
</dbReference>
<dbReference type="InterPro" id="IPR050570">
    <property type="entry name" value="Cell_wall_metabolism_enzyme"/>
</dbReference>
<evidence type="ECO:0000313" key="4">
    <source>
        <dbReference type="Proteomes" id="UP000295301"/>
    </source>
</evidence>
<dbReference type="GO" id="GO:0004222">
    <property type="term" value="F:metalloendopeptidase activity"/>
    <property type="evidence" value="ECO:0007669"/>
    <property type="project" value="TreeGrafter"/>
</dbReference>
<dbReference type="InterPro" id="IPR016047">
    <property type="entry name" value="M23ase_b-sheet_dom"/>
</dbReference>
<accession>A0A4R5UQJ1</accession>
<keyword evidence="4" id="KW-1185">Reference proteome</keyword>
<evidence type="ECO:0000256" key="1">
    <source>
        <dbReference type="SAM" id="SignalP"/>
    </source>
</evidence>
<protein>
    <submittedName>
        <fullName evidence="3">M23 family metallopeptidase</fullName>
    </submittedName>
</protein>
<name>A0A4R5UQJ1_9RHOB</name>
<dbReference type="AlphaFoldDB" id="A0A4R5UQJ1"/>
<proteinExistence type="predicted"/>
<dbReference type="Gene3D" id="2.70.70.10">
    <property type="entry name" value="Glucose Permease (Domain IIA)"/>
    <property type="match status" value="1"/>
</dbReference>
<dbReference type="InterPro" id="IPR011055">
    <property type="entry name" value="Dup_hybrid_motif"/>
</dbReference>
<evidence type="ECO:0000313" key="3">
    <source>
        <dbReference type="EMBL" id="TDK41308.1"/>
    </source>
</evidence>
<reference evidence="3 4" key="1">
    <citation type="submission" date="2019-03" db="EMBL/GenBank/DDBJ databases">
        <title>Ruegeria lutea sp. nov., a novel strain, isolated from marine sediment, the Masan Bay, South Korea.</title>
        <authorList>
            <person name="Kim J."/>
            <person name="Kim D.-Y."/>
            <person name="Lee S.-S."/>
        </authorList>
    </citation>
    <scope>NUCLEOTIDE SEQUENCE [LARGE SCALE GENOMIC DNA]</scope>
    <source>
        <strain evidence="3 4">318-1</strain>
    </source>
</reference>
<feature type="chain" id="PRO_5020360337" evidence="1">
    <location>
        <begin position="19"/>
        <end position="320"/>
    </location>
</feature>
<dbReference type="RefSeq" id="WP_133361876.1">
    <property type="nucleotide sequence ID" value="NZ_SMUV01000074.1"/>
</dbReference>
<dbReference type="PANTHER" id="PTHR21666:SF270">
    <property type="entry name" value="MUREIN HYDROLASE ACTIVATOR ENVC"/>
    <property type="match status" value="1"/>
</dbReference>
<evidence type="ECO:0000259" key="2">
    <source>
        <dbReference type="Pfam" id="PF01551"/>
    </source>
</evidence>
<gene>
    <name evidence="3" type="ORF">E1832_21730</name>
</gene>
<dbReference type="OrthoDB" id="5489603at2"/>
<keyword evidence="1" id="KW-0732">Signal</keyword>
<dbReference type="PANTHER" id="PTHR21666">
    <property type="entry name" value="PEPTIDASE-RELATED"/>
    <property type="match status" value="1"/>
</dbReference>
<dbReference type="Proteomes" id="UP000295301">
    <property type="component" value="Unassembled WGS sequence"/>
</dbReference>
<organism evidence="3 4">
    <name type="scientific">Antarcticimicrobium luteum</name>
    <dbReference type="NCBI Taxonomy" id="2547397"/>
    <lineage>
        <taxon>Bacteria</taxon>
        <taxon>Pseudomonadati</taxon>
        <taxon>Pseudomonadota</taxon>
        <taxon>Alphaproteobacteria</taxon>
        <taxon>Rhodobacterales</taxon>
        <taxon>Paracoccaceae</taxon>
        <taxon>Antarcticimicrobium</taxon>
    </lineage>
</organism>
<dbReference type="CDD" id="cd12797">
    <property type="entry name" value="M23_peptidase"/>
    <property type="match status" value="1"/>
</dbReference>